<feature type="transmembrane region" description="Helical" evidence="1">
    <location>
        <begin position="381"/>
        <end position="398"/>
    </location>
</feature>
<dbReference type="EMBL" id="JALHAT010000034">
    <property type="protein sequence ID" value="MCJ1962149.1"/>
    <property type="molecule type" value="Genomic_DNA"/>
</dbReference>
<sequence>MTVMPQAEGTPARAQERSGLFARVALPTWLFSLLVLGAVSWRRVLEMRLLDPDDLLRMVEVRDWLHGQGWFDVTQYRMNVPEGAPMHWSRLVDLPIAFAIEVLRPFMGMAMAEMLAAAIVPLLTLLVLLSVLARLVDGLLGRRAAFFACLMVPITLSVILQFQVYRVDHHAWQIVCAAAMMLGVFLPAARRGGALAGVSGAIWLTISLEGLPMVVGTLTALGLGWLFQRKGDRDGTRLESAALALALTTTILWFATRLPQGLEVWCDAVSAYHLATFAAAALGIWLTRTFARGPLSRFAGLAISGLVCALLLAVPAPQCVTGAFNDLPPLVHRYWYEKIAEGLPIWRQDWSRIVTMVALLPISVWGLVLLWRTRREARGDWAMYGGLLGLAVAISWLVARADGVAMVLAIAPASYVVDRLLTRARQLSVVPLRILATAAAILLPFVPLLLLNSLVPSNETREATRERTAEQEDDCLAPTRLHALGQVLESRKAGRNIMAPLDLGPALLFSTDATVLASSHHRNKVAMNDVIRFWMAPPAKAHAIAEARGSDFVLFCPGIPETRTYGKAAPEGMMARLSKGEVPDWLELVNDPRLGTIKVYQTH</sequence>
<keyword evidence="1" id="KW-0472">Membrane</keyword>
<feature type="transmembrane region" description="Helical" evidence="1">
    <location>
        <begin position="114"/>
        <end position="133"/>
    </location>
</feature>
<feature type="transmembrane region" description="Helical" evidence="1">
    <location>
        <begin position="145"/>
        <end position="164"/>
    </location>
</feature>
<accession>A0ABT0AG37</accession>
<comment type="caution">
    <text evidence="2">The sequence shown here is derived from an EMBL/GenBank/DDBJ whole genome shotgun (WGS) entry which is preliminary data.</text>
</comment>
<keyword evidence="3" id="KW-1185">Reference proteome</keyword>
<gene>
    <name evidence="2" type="ORF">MTR65_15755</name>
</gene>
<feature type="transmembrane region" description="Helical" evidence="1">
    <location>
        <begin position="298"/>
        <end position="316"/>
    </location>
</feature>
<feature type="transmembrane region" description="Helical" evidence="1">
    <location>
        <begin position="434"/>
        <end position="455"/>
    </location>
</feature>
<evidence type="ECO:0000313" key="2">
    <source>
        <dbReference type="EMBL" id="MCJ1962149.1"/>
    </source>
</evidence>
<keyword evidence="1" id="KW-1133">Transmembrane helix</keyword>
<dbReference type="RefSeq" id="WP_243801857.1">
    <property type="nucleotide sequence ID" value="NZ_JALHAT010000034.1"/>
</dbReference>
<feature type="transmembrane region" description="Helical" evidence="1">
    <location>
        <begin position="20"/>
        <end position="41"/>
    </location>
</feature>
<feature type="transmembrane region" description="Helical" evidence="1">
    <location>
        <begin position="350"/>
        <end position="369"/>
    </location>
</feature>
<dbReference type="Proteomes" id="UP001162802">
    <property type="component" value="Unassembled WGS sequence"/>
</dbReference>
<reference evidence="2" key="1">
    <citation type="submission" date="2022-03" db="EMBL/GenBank/DDBJ databases">
        <title>Identification of a novel bacterium isolated from mangrove sediments.</title>
        <authorList>
            <person name="Pan X."/>
        </authorList>
    </citation>
    <scope>NUCLEOTIDE SEQUENCE</scope>
    <source>
        <strain evidence="2">B2637</strain>
    </source>
</reference>
<proteinExistence type="predicted"/>
<feature type="transmembrane region" description="Helical" evidence="1">
    <location>
        <begin position="201"/>
        <end position="226"/>
    </location>
</feature>
<keyword evidence="1" id="KW-0812">Transmembrane</keyword>
<name>A0ABT0AG37_9SPHN</name>
<organism evidence="2 3">
    <name type="scientific">Novosphingobium mangrovi</name>
    <name type="common">ex Hu et al. 2023</name>
    <dbReference type="NCBI Taxonomy" id="2930094"/>
    <lineage>
        <taxon>Bacteria</taxon>
        <taxon>Pseudomonadati</taxon>
        <taxon>Pseudomonadota</taxon>
        <taxon>Alphaproteobacteria</taxon>
        <taxon>Sphingomonadales</taxon>
        <taxon>Sphingomonadaceae</taxon>
        <taxon>Novosphingobium</taxon>
    </lineage>
</organism>
<protein>
    <recommendedName>
        <fullName evidence="4">AcrB/AcrD/AcrF family protein</fullName>
    </recommendedName>
</protein>
<feature type="transmembrane region" description="Helical" evidence="1">
    <location>
        <begin position="268"/>
        <end position="286"/>
    </location>
</feature>
<feature type="transmembrane region" description="Helical" evidence="1">
    <location>
        <begin position="238"/>
        <end position="256"/>
    </location>
</feature>
<feature type="transmembrane region" description="Helical" evidence="1">
    <location>
        <begin position="404"/>
        <end position="422"/>
    </location>
</feature>
<evidence type="ECO:0000313" key="3">
    <source>
        <dbReference type="Proteomes" id="UP001162802"/>
    </source>
</evidence>
<evidence type="ECO:0000256" key="1">
    <source>
        <dbReference type="SAM" id="Phobius"/>
    </source>
</evidence>
<evidence type="ECO:0008006" key="4">
    <source>
        <dbReference type="Google" id="ProtNLM"/>
    </source>
</evidence>